<dbReference type="FunFam" id="1.10.3720.10:FF:000001">
    <property type="entry name" value="Glycine betaine ABC transporter, permease"/>
    <property type="match status" value="1"/>
</dbReference>
<evidence type="ECO:0000256" key="7">
    <source>
        <dbReference type="ARBA" id="ARBA00035652"/>
    </source>
</evidence>
<sequence length="508" mass="56900">MVSWKELWIEEGSTWIQSLEQHILLSLGALLIAFCIAFPLAIAVRKHPKVANIFLQLANIVQTIPSLAILGLLIPLVGIGSVPALITLVLYAILPIFQNTYTGLTTIDPSYQFTIKALGLPSRFALWKIELPMAWPMVLSGVKISLVMIIGTATLAALVGAGGLGTFIVQGIDSNNNQLLLIGAISAAVLALLFSFFFSLLEKGKKKRWLGILGILVLFLGSFFGTMWQNRPEAKEEKPIIIAGKLGSEPSILIEMYKQLIEQEDPKAEVILKPNFGKTMFLFNALEKEQIDIYPEFSGTLLKSILKSKEIPKTEKETYELAKKGVQQKYHMDYLSPMKYQNTYGIAVEKNFAKQHHLENIGDLVSLENQCIAGFDSDFDHQPDGYPSVQKVYGLNFPQIKVMDPSLKYKALINHNVNVIDVFTTDAWIEQYHLAVLKDNQHAFSFYQGAPLMRDDFAKEHPKVVKALNRLGGKITEKEMQKMNYQVIVQKKDPAVVAKNYLQSHHLI</sequence>
<dbReference type="Pfam" id="PF04069">
    <property type="entry name" value="OpuAC"/>
    <property type="match status" value="1"/>
</dbReference>
<dbReference type="CDD" id="cd06261">
    <property type="entry name" value="TM_PBP2"/>
    <property type="match status" value="1"/>
</dbReference>
<name>K8Z9H0_9ENTE</name>
<comment type="subcellular location">
    <subcellularLocation>
        <location evidence="8">Cell membrane</location>
        <topology evidence="8">Multi-pass membrane protein</topology>
    </subcellularLocation>
    <subcellularLocation>
        <location evidence="1">Membrane</location>
        <topology evidence="1">Multi-pass membrane protein</topology>
    </subcellularLocation>
</comment>
<dbReference type="Proteomes" id="UP000016057">
    <property type="component" value="Unassembled WGS sequence"/>
</dbReference>
<evidence type="ECO:0000259" key="9">
    <source>
        <dbReference type="PROSITE" id="PS50928"/>
    </source>
</evidence>
<evidence type="ECO:0000256" key="5">
    <source>
        <dbReference type="ARBA" id="ARBA00023136"/>
    </source>
</evidence>
<keyword evidence="3 8" id="KW-0812">Transmembrane</keyword>
<protein>
    <submittedName>
        <fullName evidence="10">L-proline glycine betaine binding ABC transporter protein ProX / Osmotic adaptation</fullName>
    </submittedName>
</protein>
<dbReference type="PATRIC" id="fig|1234409.3.peg.422"/>
<dbReference type="AlphaFoldDB" id="K8Z9H0"/>
<dbReference type="GO" id="GO:0043190">
    <property type="term" value="C:ATP-binding cassette (ABC) transporter complex"/>
    <property type="evidence" value="ECO:0007669"/>
    <property type="project" value="InterPro"/>
</dbReference>
<evidence type="ECO:0000256" key="2">
    <source>
        <dbReference type="ARBA" id="ARBA00022448"/>
    </source>
</evidence>
<gene>
    <name evidence="10" type="ORF">C683_0455</name>
</gene>
<comment type="similarity">
    <text evidence="8">Belongs to the binding-protein-dependent transport system permease family.</text>
</comment>
<dbReference type="PROSITE" id="PS50928">
    <property type="entry name" value="ABC_TM1"/>
    <property type="match status" value="1"/>
</dbReference>
<dbReference type="Gene3D" id="3.40.190.120">
    <property type="entry name" value="Osmoprotection protein (prox), domain 2"/>
    <property type="match status" value="1"/>
</dbReference>
<keyword evidence="5 8" id="KW-0472">Membrane</keyword>
<comment type="similarity">
    <text evidence="6">In the C-terminal section; belongs to the OsmX family.</text>
</comment>
<dbReference type="SUPFAM" id="SSF161098">
    <property type="entry name" value="MetI-like"/>
    <property type="match status" value="1"/>
</dbReference>
<keyword evidence="4 8" id="KW-1133">Transmembrane helix</keyword>
<keyword evidence="2 8" id="KW-0813">Transport</keyword>
<dbReference type="SUPFAM" id="SSF53850">
    <property type="entry name" value="Periplasmic binding protein-like II"/>
    <property type="match status" value="1"/>
</dbReference>
<evidence type="ECO:0000256" key="6">
    <source>
        <dbReference type="ARBA" id="ARBA00035642"/>
    </source>
</evidence>
<evidence type="ECO:0000256" key="8">
    <source>
        <dbReference type="RuleBase" id="RU363032"/>
    </source>
</evidence>
<feature type="transmembrane region" description="Helical" evidence="8">
    <location>
        <begin position="210"/>
        <end position="228"/>
    </location>
</feature>
<dbReference type="OrthoDB" id="9801163at2"/>
<dbReference type="InterPro" id="IPR000515">
    <property type="entry name" value="MetI-like"/>
</dbReference>
<feature type="transmembrane region" description="Helical" evidence="8">
    <location>
        <begin position="178"/>
        <end position="198"/>
    </location>
</feature>
<keyword evidence="11" id="KW-1185">Reference proteome</keyword>
<dbReference type="Gene3D" id="1.10.3720.10">
    <property type="entry name" value="MetI-like"/>
    <property type="match status" value="1"/>
</dbReference>
<dbReference type="Pfam" id="PF00528">
    <property type="entry name" value="BPD_transp_1"/>
    <property type="match status" value="1"/>
</dbReference>
<evidence type="ECO:0000256" key="3">
    <source>
        <dbReference type="ARBA" id="ARBA00022692"/>
    </source>
</evidence>
<dbReference type="CDD" id="cd13610">
    <property type="entry name" value="PBP2_ChoS"/>
    <property type="match status" value="1"/>
</dbReference>
<dbReference type="PANTHER" id="PTHR30177">
    <property type="entry name" value="GLYCINE BETAINE/L-PROLINE TRANSPORT SYSTEM PERMEASE PROTEIN PROW"/>
    <property type="match status" value="1"/>
</dbReference>
<evidence type="ECO:0000313" key="11">
    <source>
        <dbReference type="Proteomes" id="UP000016057"/>
    </source>
</evidence>
<dbReference type="GO" id="GO:0031460">
    <property type="term" value="P:glycine betaine transport"/>
    <property type="evidence" value="ECO:0007669"/>
    <property type="project" value="TreeGrafter"/>
</dbReference>
<feature type="transmembrane region" description="Helical" evidence="8">
    <location>
        <begin position="64"/>
        <end position="97"/>
    </location>
</feature>
<proteinExistence type="inferred from homology"/>
<evidence type="ECO:0000313" key="10">
    <source>
        <dbReference type="EMBL" id="EKU27674.1"/>
    </source>
</evidence>
<dbReference type="eggNOG" id="COG1732">
    <property type="taxonomic scope" value="Bacteria"/>
</dbReference>
<comment type="caution">
    <text evidence="10">The sequence shown here is derived from an EMBL/GenBank/DDBJ whole genome shotgun (WGS) entry which is preliminary data.</text>
</comment>
<dbReference type="eggNOG" id="COG1174">
    <property type="taxonomic scope" value="Bacteria"/>
</dbReference>
<dbReference type="InterPro" id="IPR051204">
    <property type="entry name" value="ABC_transp_perm/SBD"/>
</dbReference>
<evidence type="ECO:0000256" key="4">
    <source>
        <dbReference type="ARBA" id="ARBA00022989"/>
    </source>
</evidence>
<dbReference type="STRING" id="1234409.C683_0455"/>
<dbReference type="RefSeq" id="WP_009489228.1">
    <property type="nucleotide sequence ID" value="NZ_AMYT01000011.1"/>
</dbReference>
<dbReference type="InterPro" id="IPR007210">
    <property type="entry name" value="ABC_Gly_betaine_transp_sub-bd"/>
</dbReference>
<dbReference type="Gene3D" id="3.40.190.10">
    <property type="entry name" value="Periplasmic binding protein-like II"/>
    <property type="match status" value="1"/>
</dbReference>
<feature type="transmembrane region" description="Helical" evidence="8">
    <location>
        <begin position="146"/>
        <end position="172"/>
    </location>
</feature>
<dbReference type="PANTHER" id="PTHR30177:SF4">
    <property type="entry name" value="OSMOPROTECTANT IMPORT PERMEASE PROTEIN OSMW"/>
    <property type="match status" value="1"/>
</dbReference>
<dbReference type="EMBL" id="AMYT01000011">
    <property type="protein sequence ID" value="EKU27674.1"/>
    <property type="molecule type" value="Genomic_DNA"/>
</dbReference>
<dbReference type="InterPro" id="IPR035906">
    <property type="entry name" value="MetI-like_sf"/>
</dbReference>
<comment type="similarity">
    <text evidence="7">In the N-terminal section; belongs to the binding-protein-dependent transport system permease family.</text>
</comment>
<evidence type="ECO:0000256" key="1">
    <source>
        <dbReference type="ARBA" id="ARBA00004141"/>
    </source>
</evidence>
<organism evidence="10 11">
    <name type="scientific">Catellicoccus marimammalium M35/04/3</name>
    <dbReference type="NCBI Taxonomy" id="1234409"/>
    <lineage>
        <taxon>Bacteria</taxon>
        <taxon>Bacillati</taxon>
        <taxon>Bacillota</taxon>
        <taxon>Bacilli</taxon>
        <taxon>Lactobacillales</taxon>
        <taxon>Enterococcaceae</taxon>
        <taxon>Catellicoccus</taxon>
    </lineage>
</organism>
<accession>K8Z9H0</accession>
<feature type="domain" description="ABC transmembrane type-1" evidence="9">
    <location>
        <begin position="19"/>
        <end position="202"/>
    </location>
</feature>
<dbReference type="GO" id="GO:0022857">
    <property type="term" value="F:transmembrane transporter activity"/>
    <property type="evidence" value="ECO:0007669"/>
    <property type="project" value="InterPro"/>
</dbReference>
<feature type="transmembrane region" description="Helical" evidence="8">
    <location>
        <begin position="23"/>
        <end position="44"/>
    </location>
</feature>
<dbReference type="InterPro" id="IPR058089">
    <property type="entry name" value="EgtUBC_SBD"/>
</dbReference>
<reference evidence="10 11" key="1">
    <citation type="journal article" date="2013" name="Genome Announc.">
        <title>Draft Genome Sequence of Catellicoccus marimammalium, a Novel Species Commonly Found in Gull Feces.</title>
        <authorList>
            <person name="Weigand M.R."/>
            <person name="Ryu H."/>
            <person name="Bozcek L."/>
            <person name="Konstantinidis K.T."/>
            <person name="Santo Domingo J.W."/>
        </authorList>
    </citation>
    <scope>NUCLEOTIDE SEQUENCE [LARGE SCALE GENOMIC DNA]</scope>
    <source>
        <strain evidence="10 11">M35/04/3</strain>
    </source>
</reference>